<reference evidence="1" key="1">
    <citation type="submission" date="2022-12" db="EMBL/GenBank/DDBJ databases">
        <title>Genome assemblies of Blomia tropicalis.</title>
        <authorList>
            <person name="Cui Y."/>
        </authorList>
    </citation>
    <scope>NUCLEOTIDE SEQUENCE</scope>
    <source>
        <tissue evidence="1">Adult mites</tissue>
    </source>
</reference>
<gene>
    <name evidence="1" type="ORF">RDWZM_006588</name>
</gene>
<name>A0A9Q0RNJ3_BLOTA</name>
<comment type="caution">
    <text evidence="1">The sequence shown here is derived from an EMBL/GenBank/DDBJ whole genome shotgun (WGS) entry which is preliminary data.</text>
</comment>
<proteinExistence type="predicted"/>
<sequence>MGYSSFNNPVMFGGGGGGFESMFGSGGSNNGGGRGGGGGPFAFAAHNNFGMGNMGQFGLMQHKLLGNIGGIKSYHHRKLHHFDEMKSLNTFGNQLFANVGAFGGGQYATAAGGSGQSFMGGSIGAAGLGPYDNYGGEDEHYDQHMNK</sequence>
<organism evidence="1 2">
    <name type="scientific">Blomia tropicalis</name>
    <name type="common">Mite</name>
    <dbReference type="NCBI Taxonomy" id="40697"/>
    <lineage>
        <taxon>Eukaryota</taxon>
        <taxon>Metazoa</taxon>
        <taxon>Ecdysozoa</taxon>
        <taxon>Arthropoda</taxon>
        <taxon>Chelicerata</taxon>
        <taxon>Arachnida</taxon>
        <taxon>Acari</taxon>
        <taxon>Acariformes</taxon>
        <taxon>Sarcoptiformes</taxon>
        <taxon>Astigmata</taxon>
        <taxon>Glycyphagoidea</taxon>
        <taxon>Echimyopodidae</taxon>
        <taxon>Blomia</taxon>
    </lineage>
</organism>
<protein>
    <submittedName>
        <fullName evidence="1">Uncharacterized protein</fullName>
    </submittedName>
</protein>
<dbReference type="Proteomes" id="UP001142055">
    <property type="component" value="Chromosome 2"/>
</dbReference>
<keyword evidence="2" id="KW-1185">Reference proteome</keyword>
<dbReference type="EMBL" id="JAPWDV010000002">
    <property type="protein sequence ID" value="KAJ6220776.1"/>
    <property type="molecule type" value="Genomic_DNA"/>
</dbReference>
<evidence type="ECO:0000313" key="2">
    <source>
        <dbReference type="Proteomes" id="UP001142055"/>
    </source>
</evidence>
<accession>A0A9Q0RNJ3</accession>
<evidence type="ECO:0000313" key="1">
    <source>
        <dbReference type="EMBL" id="KAJ6220776.1"/>
    </source>
</evidence>
<dbReference type="AlphaFoldDB" id="A0A9Q0RNJ3"/>